<accession>A0A1W6SPI0</accession>
<sequence length="152" mass="16107">MAGKNSITRPTVKSIGSYVKKHAAQVEGTQGHHHATSETIREADYEGHHIIIRTTYQIEVDGTPVTGHMGVTNDGNVHYHPIPNMSFASAIDMVKQLIDVFPDDFPAAGAKPSAHGAHATKTRSRSKPAPATPAAPAAPAGKTGKKPHADHK</sequence>
<dbReference type="KEGG" id="nlc:EBAPG3_007905"/>
<evidence type="ECO:0000313" key="2">
    <source>
        <dbReference type="EMBL" id="ARO87703.1"/>
    </source>
</evidence>
<evidence type="ECO:0000313" key="3">
    <source>
        <dbReference type="Proteomes" id="UP000012179"/>
    </source>
</evidence>
<proteinExistence type="predicted"/>
<name>A0A1W6SPI0_9PROT</name>
<dbReference type="OrthoDB" id="8562999at2"/>
<evidence type="ECO:0000256" key="1">
    <source>
        <dbReference type="SAM" id="MobiDB-lite"/>
    </source>
</evidence>
<feature type="compositionally biased region" description="Low complexity" evidence="1">
    <location>
        <begin position="127"/>
        <end position="142"/>
    </location>
</feature>
<dbReference type="RefSeq" id="WP_085921991.1">
    <property type="nucleotide sequence ID" value="NZ_CP021106.3"/>
</dbReference>
<protein>
    <submittedName>
        <fullName evidence="2">Uncharacterized protein</fullName>
    </submittedName>
</protein>
<organism evidence="2 3">
    <name type="scientific">Nitrosospira lacus</name>
    <dbReference type="NCBI Taxonomy" id="1288494"/>
    <lineage>
        <taxon>Bacteria</taxon>
        <taxon>Pseudomonadati</taxon>
        <taxon>Pseudomonadota</taxon>
        <taxon>Betaproteobacteria</taxon>
        <taxon>Nitrosomonadales</taxon>
        <taxon>Nitrosomonadaceae</taxon>
        <taxon>Nitrosospira</taxon>
    </lineage>
</organism>
<dbReference type="EMBL" id="CP021106">
    <property type="protein sequence ID" value="ARO87703.1"/>
    <property type="molecule type" value="Genomic_DNA"/>
</dbReference>
<gene>
    <name evidence="2" type="ORF">EBAPG3_007905</name>
</gene>
<feature type="compositionally biased region" description="Basic residues" evidence="1">
    <location>
        <begin position="143"/>
        <end position="152"/>
    </location>
</feature>
<feature type="region of interest" description="Disordered" evidence="1">
    <location>
        <begin position="104"/>
        <end position="152"/>
    </location>
</feature>
<keyword evidence="3" id="KW-1185">Reference proteome</keyword>
<dbReference type="Proteomes" id="UP000012179">
    <property type="component" value="Chromosome"/>
</dbReference>
<reference evidence="2 3" key="1">
    <citation type="journal article" date="2015" name="Int. J. Syst. Evol. Microbiol.">
        <title>Nitrosospira lacus sp. nov., a psychrotolerant, ammonia-oxidizing bacterium from sandy lake sediment.</title>
        <authorList>
            <person name="Urakawa H."/>
            <person name="Garcia J.C."/>
            <person name="Nielsen J.L."/>
            <person name="Le V.Q."/>
            <person name="Kozlowski J.A."/>
            <person name="Stein L.Y."/>
            <person name="Lim C.K."/>
            <person name="Pommerening-Roser A."/>
            <person name="Martens-Habbena W."/>
            <person name="Stahl D.A."/>
            <person name="Klotz M.G."/>
        </authorList>
    </citation>
    <scope>NUCLEOTIDE SEQUENCE [LARGE SCALE GENOMIC DNA]</scope>
    <source>
        <strain evidence="2 3">APG3</strain>
    </source>
</reference>
<dbReference type="AlphaFoldDB" id="A0A1W6SPI0"/>